<gene>
    <name evidence="2" type="ORF">E2C01_055008</name>
</gene>
<evidence type="ECO:0000313" key="2">
    <source>
        <dbReference type="EMBL" id="MPC60946.1"/>
    </source>
</evidence>
<dbReference type="EMBL" id="VSRR010018062">
    <property type="protein sequence ID" value="MPC60946.1"/>
    <property type="molecule type" value="Genomic_DNA"/>
</dbReference>
<dbReference type="Proteomes" id="UP000324222">
    <property type="component" value="Unassembled WGS sequence"/>
</dbReference>
<reference evidence="2 3" key="1">
    <citation type="submission" date="2019-05" db="EMBL/GenBank/DDBJ databases">
        <title>Another draft genome of Portunus trituberculatus and its Hox gene families provides insights of decapod evolution.</title>
        <authorList>
            <person name="Jeong J.-H."/>
            <person name="Song I."/>
            <person name="Kim S."/>
            <person name="Choi T."/>
            <person name="Kim D."/>
            <person name="Ryu S."/>
            <person name="Kim W."/>
        </authorList>
    </citation>
    <scope>NUCLEOTIDE SEQUENCE [LARGE SCALE GENOMIC DNA]</scope>
    <source>
        <tissue evidence="2">Muscle</tissue>
    </source>
</reference>
<protein>
    <submittedName>
        <fullName evidence="2">Uncharacterized protein</fullName>
    </submittedName>
</protein>
<accession>A0A5B7GTP1</accession>
<feature type="compositionally biased region" description="Polar residues" evidence="1">
    <location>
        <begin position="262"/>
        <end position="274"/>
    </location>
</feature>
<evidence type="ECO:0000256" key="1">
    <source>
        <dbReference type="SAM" id="MobiDB-lite"/>
    </source>
</evidence>
<keyword evidence="3" id="KW-1185">Reference proteome</keyword>
<proteinExistence type="predicted"/>
<name>A0A5B7GTP1_PORTR</name>
<evidence type="ECO:0000313" key="3">
    <source>
        <dbReference type="Proteomes" id="UP000324222"/>
    </source>
</evidence>
<dbReference type="AlphaFoldDB" id="A0A5B7GTP1"/>
<comment type="caution">
    <text evidence="2">The sequence shown here is derived from an EMBL/GenBank/DDBJ whole genome shotgun (WGS) entry which is preliminary data.</text>
</comment>
<organism evidence="2 3">
    <name type="scientific">Portunus trituberculatus</name>
    <name type="common">Swimming crab</name>
    <name type="synonym">Neptunus trituberculatus</name>
    <dbReference type="NCBI Taxonomy" id="210409"/>
    <lineage>
        <taxon>Eukaryota</taxon>
        <taxon>Metazoa</taxon>
        <taxon>Ecdysozoa</taxon>
        <taxon>Arthropoda</taxon>
        <taxon>Crustacea</taxon>
        <taxon>Multicrustacea</taxon>
        <taxon>Malacostraca</taxon>
        <taxon>Eumalacostraca</taxon>
        <taxon>Eucarida</taxon>
        <taxon>Decapoda</taxon>
        <taxon>Pleocyemata</taxon>
        <taxon>Brachyura</taxon>
        <taxon>Eubrachyura</taxon>
        <taxon>Portunoidea</taxon>
        <taxon>Portunidae</taxon>
        <taxon>Portuninae</taxon>
        <taxon>Portunus</taxon>
    </lineage>
</organism>
<feature type="region of interest" description="Disordered" evidence="1">
    <location>
        <begin position="251"/>
        <end position="329"/>
    </location>
</feature>
<sequence length="329" mass="36419">MANLENQEQPQESLTQQRNWPIKCWVDRNDDPTYDFGRIYSVSPELIKGDIIYQLTVLDSCPTLLVDRDEQVVLNIALQPKFHGPLPEKVAIGSMVYHVGPPHPPSHVLHPLSLVWPQKHFLQWACLLQEKHHRPTSNQCQVRFQAVQLQELQYDKDHSLLDIKRKMGDIIGGTFLPQKPLLQGHLSSKAGHPQPAHANLIHLCSTRGTHQAPLTTASTLQAPASASTLDPTPVPTKPLTPIINLPRALLTKPSHPHLSPSGPATTPRHTTRPSFITEGPYRTDTPEDEEFIPPDPPELVPSTKGSFTLTSPPAHSLTASSPAALDLAW</sequence>
<feature type="compositionally biased region" description="Polar residues" evidence="1">
    <location>
        <begin position="303"/>
        <end position="321"/>
    </location>
</feature>